<evidence type="ECO:0000259" key="7">
    <source>
        <dbReference type="Pfam" id="PF10277"/>
    </source>
</evidence>
<feature type="transmembrane region" description="Helical" evidence="6">
    <location>
        <begin position="182"/>
        <end position="206"/>
    </location>
</feature>
<reference evidence="8" key="1">
    <citation type="submission" date="2021-01" db="EMBL/GenBank/DDBJ databases">
        <authorList>
            <person name="Corre E."/>
            <person name="Pelletier E."/>
            <person name="Niang G."/>
            <person name="Scheremetjew M."/>
            <person name="Finn R."/>
            <person name="Kale V."/>
            <person name="Holt S."/>
            <person name="Cochrane G."/>
            <person name="Meng A."/>
            <person name="Brown T."/>
            <person name="Cohen L."/>
        </authorList>
    </citation>
    <scope>NUCLEOTIDE SEQUENCE</scope>
    <source>
        <strain evidence="8">NIES-2562</strain>
    </source>
</reference>
<dbReference type="InterPro" id="IPR050911">
    <property type="entry name" value="DRAM/TMEM150_Autophagy_Mod"/>
</dbReference>
<evidence type="ECO:0000313" key="9">
    <source>
        <dbReference type="EMBL" id="CAE0245938.1"/>
    </source>
</evidence>
<feature type="transmembrane region" description="Helical" evidence="6">
    <location>
        <begin position="37"/>
        <end position="59"/>
    </location>
</feature>
<dbReference type="EMBL" id="HBIB01012414">
    <property type="protein sequence ID" value="CAE0245937.1"/>
    <property type="molecule type" value="Transcribed_RNA"/>
</dbReference>
<dbReference type="AlphaFoldDB" id="A0A7S3G1I6"/>
<proteinExistence type="predicted"/>
<dbReference type="Pfam" id="PF10277">
    <property type="entry name" value="Frag1"/>
    <property type="match status" value="1"/>
</dbReference>
<feature type="region of interest" description="Disordered" evidence="5">
    <location>
        <begin position="1"/>
        <end position="27"/>
    </location>
</feature>
<keyword evidence="2 6" id="KW-0812">Transmembrane</keyword>
<evidence type="ECO:0000256" key="3">
    <source>
        <dbReference type="ARBA" id="ARBA00022989"/>
    </source>
</evidence>
<feature type="transmembrane region" description="Helical" evidence="6">
    <location>
        <begin position="153"/>
        <end position="176"/>
    </location>
</feature>
<name>A0A7S3G1I6_9EUKA</name>
<keyword evidence="4 6" id="KW-0472">Membrane</keyword>
<evidence type="ECO:0000256" key="6">
    <source>
        <dbReference type="SAM" id="Phobius"/>
    </source>
</evidence>
<feature type="domain" description="CWH43-like N-terminal" evidence="7">
    <location>
        <begin position="41"/>
        <end position="271"/>
    </location>
</feature>
<feature type="transmembrane region" description="Helical" evidence="6">
    <location>
        <begin position="246"/>
        <end position="263"/>
    </location>
</feature>
<evidence type="ECO:0000313" key="8">
    <source>
        <dbReference type="EMBL" id="CAE0245937.1"/>
    </source>
</evidence>
<feature type="transmembrane region" description="Helical" evidence="6">
    <location>
        <begin position="215"/>
        <end position="234"/>
    </location>
</feature>
<protein>
    <recommendedName>
        <fullName evidence="7">CWH43-like N-terminal domain-containing protein</fullName>
    </recommendedName>
</protein>
<evidence type="ECO:0000256" key="1">
    <source>
        <dbReference type="ARBA" id="ARBA00004127"/>
    </source>
</evidence>
<feature type="transmembrane region" description="Helical" evidence="6">
    <location>
        <begin position="99"/>
        <end position="117"/>
    </location>
</feature>
<dbReference type="GO" id="GO:0012505">
    <property type="term" value="C:endomembrane system"/>
    <property type="evidence" value="ECO:0007669"/>
    <property type="project" value="UniProtKB-SubCell"/>
</dbReference>
<sequence length="308" mass="33020">MGFSLASMSSAVQPSSSRRAPNSSPPKGVKLRIATTVLALAYGVPLVTFITTFTLHYAGVNNNTKNIDMGVGNNVTGELVPTSIAYISDTINFYPTSNIGGLFVSVGAMCLLISICIRHVEINQKVVIAATKKQVSSPHAAALLRKRVRGVQVAAAVFAAFSAFGSIGVAAFQLHINFPVHMAMAGTFFLLGTLYCLLQVLIDFLLKLETLCLRVFRLAACIIMVVSTMVFVAPKPWMDRRAALDISAAFEILTFIAYLLFFASHHVNFRHLDVTVAVSDVRASSEARPGEQEMSAVEVFEGAGAEGA</sequence>
<evidence type="ECO:0000256" key="5">
    <source>
        <dbReference type="SAM" id="MobiDB-lite"/>
    </source>
</evidence>
<keyword evidence="3 6" id="KW-1133">Transmembrane helix</keyword>
<dbReference type="PANTHER" id="PTHR21324:SF2">
    <property type="entry name" value="EG:22E5.9 PROTEIN"/>
    <property type="match status" value="1"/>
</dbReference>
<dbReference type="EMBL" id="HBIB01012416">
    <property type="protein sequence ID" value="CAE0245938.1"/>
    <property type="molecule type" value="Transcribed_RNA"/>
</dbReference>
<accession>A0A7S3G1I6</accession>
<evidence type="ECO:0000256" key="2">
    <source>
        <dbReference type="ARBA" id="ARBA00022692"/>
    </source>
</evidence>
<gene>
    <name evidence="8" type="ORF">PBIL07802_LOCUS8120</name>
    <name evidence="9" type="ORF">PBIL07802_LOCUS8121</name>
</gene>
<comment type="subcellular location">
    <subcellularLocation>
        <location evidence="1">Endomembrane system</location>
        <topology evidence="1">Multi-pass membrane protein</topology>
    </subcellularLocation>
</comment>
<dbReference type="PANTHER" id="PTHR21324">
    <property type="entry name" value="FASTING-INDUCIBLE INTEGRAL MEMBRANE PROTEIN TM6P1-RELATED"/>
    <property type="match status" value="1"/>
</dbReference>
<evidence type="ECO:0000256" key="4">
    <source>
        <dbReference type="ARBA" id="ARBA00023136"/>
    </source>
</evidence>
<organism evidence="8">
    <name type="scientific">Palpitomonas bilix</name>
    <dbReference type="NCBI Taxonomy" id="652834"/>
    <lineage>
        <taxon>Eukaryota</taxon>
        <taxon>Eukaryota incertae sedis</taxon>
    </lineage>
</organism>
<dbReference type="InterPro" id="IPR019402">
    <property type="entry name" value="CWH43_N"/>
</dbReference>
<feature type="compositionally biased region" description="Low complexity" evidence="5">
    <location>
        <begin position="1"/>
        <end position="26"/>
    </location>
</feature>